<keyword evidence="1" id="KW-0614">Plasmid</keyword>
<evidence type="ECO:0000313" key="1">
    <source>
        <dbReference type="EMBL" id="ASD48461.1"/>
    </source>
</evidence>
<proteinExistence type="predicted"/>
<evidence type="ECO:0008006" key="2">
    <source>
        <dbReference type="Google" id="ProtNLM"/>
    </source>
</evidence>
<name>A0A1Z3ML74_ALCFA</name>
<dbReference type="AlphaFoldDB" id="A0A1Z3ML74"/>
<dbReference type="EMBL" id="KY623659">
    <property type="protein sequence ID" value="ASD48461.1"/>
    <property type="molecule type" value="Genomic_DNA"/>
</dbReference>
<geneLocation type="plasmid" evidence="1">
    <name>pGZAF1_VIM</name>
</geneLocation>
<accession>A0A1Z3ML74</accession>
<reference evidence="1" key="1">
    <citation type="submission" date="2017-02" db="EMBL/GenBank/DDBJ databases">
        <title>Emergence of VIM metallo-beta-lactamase producing Alcaligenes faecalis in GAZA, Palestine.</title>
        <authorList>
            <person name="Al Laham N."/>
            <person name="Chavda K."/>
            <person name="Cienfuegos V."/>
            <person name="Kreiswirth B."/>
            <person name="Chen L."/>
        </authorList>
    </citation>
    <scope>NUCLEOTIDE SEQUENCE</scope>
    <source>
        <strain evidence="1">GZAF1</strain>
        <plasmid evidence="1">pGZAF1_VIM</plasmid>
    </source>
</reference>
<protein>
    <recommendedName>
        <fullName evidence="2">Transglutaminase-like domain-containing protein</fullName>
    </recommendedName>
</protein>
<sequence length="130" mass="15052">MLDELHVNLQPLEDCDFECDGMTYAIATALERAGITHRRMVGHVYWNPGQDVIDPHCWIELANGVVIDFRLRMWVGDDDAVPHGVFRVQPNDLLYVGQEQTTELPSWEVLEIMTDERLSQLRLYMPEAIR</sequence>
<organism evidence="1">
    <name type="scientific">Alcaligenes faecalis</name>
    <dbReference type="NCBI Taxonomy" id="511"/>
    <lineage>
        <taxon>Bacteria</taxon>
        <taxon>Pseudomonadati</taxon>
        <taxon>Pseudomonadota</taxon>
        <taxon>Betaproteobacteria</taxon>
        <taxon>Burkholderiales</taxon>
        <taxon>Alcaligenaceae</taxon>
        <taxon>Alcaligenes</taxon>
    </lineage>
</organism>